<gene>
    <name evidence="2" type="primary">ymf69</name>
</gene>
<dbReference type="GeneID" id="4271509"/>
<evidence type="ECO:0000256" key="1">
    <source>
        <dbReference type="SAM" id="Phobius"/>
    </source>
</evidence>
<organism evidence="2">
    <name type="scientific">Tetrahymena pigmentosa</name>
    <dbReference type="NCBI Taxonomy" id="5907"/>
    <lineage>
        <taxon>Eukaryota</taxon>
        <taxon>Sar</taxon>
        <taxon>Alveolata</taxon>
        <taxon>Ciliophora</taxon>
        <taxon>Intramacronucleata</taxon>
        <taxon>Oligohymenophorea</taxon>
        <taxon>Hymenostomatida</taxon>
        <taxon>Tetrahymenina</taxon>
        <taxon>Tetrahymenidae</taxon>
        <taxon>Tetrahymena</taxon>
    </lineage>
</organism>
<name>Q09F17_TETPI</name>
<keyword evidence="1" id="KW-0812">Transmembrane</keyword>
<reference evidence="2" key="1">
    <citation type="journal article" date="2007" name="PLoS ONE">
        <title>Complete mitochondrial genome sequence of three tetrahymena species reveals mutation hot spots and accelerated nonsynonymous substitutions in Ymf genes.</title>
        <authorList>
            <person name="Moradian M.M."/>
            <person name="Beglaryan D."/>
            <person name="Skozylas J.M."/>
            <person name="Kerikorian V."/>
        </authorList>
    </citation>
    <scope>NUCLEOTIDE SEQUENCE</scope>
    <source>
        <strain evidence="2">UM1060</strain>
    </source>
</reference>
<protein>
    <submittedName>
        <fullName evidence="2">Ymf69</fullName>
    </submittedName>
</protein>
<geneLocation type="mitochondrion" evidence="2"/>
<keyword evidence="2" id="KW-0496">Mitochondrion</keyword>
<accession>Q09F17</accession>
<sequence>MFNNFLIYENNSRKNNFLKNKIKFNKFFKKYQPLKYYIFLINLFFSYKFNYYILSFNNNNLLKLDLNQLIN</sequence>
<evidence type="ECO:0000313" key="2">
    <source>
        <dbReference type="EMBL" id="ABI51734.1"/>
    </source>
</evidence>
<feature type="transmembrane region" description="Helical" evidence="1">
    <location>
        <begin position="36"/>
        <end position="54"/>
    </location>
</feature>
<keyword evidence="1" id="KW-1133">Transmembrane helix</keyword>
<dbReference type="EMBL" id="DQ927305">
    <property type="protein sequence ID" value="ABI51734.1"/>
    <property type="molecule type" value="Genomic_DNA"/>
</dbReference>
<keyword evidence="1" id="KW-0472">Membrane</keyword>
<proteinExistence type="predicted"/>
<dbReference type="RefSeq" id="YP_740825.1">
    <property type="nucleotide sequence ID" value="NC_008339.1"/>
</dbReference>
<dbReference type="AlphaFoldDB" id="Q09F17"/>